<gene>
    <name evidence="2" type="ORF">EDD32_2123</name>
</gene>
<comment type="caution">
    <text evidence="2">The sequence shown here is derived from an EMBL/GenBank/DDBJ whole genome shotgun (WGS) entry which is preliminary data.</text>
</comment>
<organism evidence="2 3">
    <name type="scientific">Georgenia muralis</name>
    <dbReference type="NCBI Taxonomy" id="154117"/>
    <lineage>
        <taxon>Bacteria</taxon>
        <taxon>Bacillati</taxon>
        <taxon>Actinomycetota</taxon>
        <taxon>Actinomycetes</taxon>
        <taxon>Micrococcales</taxon>
        <taxon>Bogoriellaceae</taxon>
        <taxon>Georgenia</taxon>
    </lineage>
</organism>
<reference evidence="2 3" key="1">
    <citation type="submission" date="2018-11" db="EMBL/GenBank/DDBJ databases">
        <title>Sequencing the genomes of 1000 actinobacteria strains.</title>
        <authorList>
            <person name="Klenk H.-P."/>
        </authorList>
    </citation>
    <scope>NUCLEOTIDE SEQUENCE [LARGE SCALE GENOMIC DNA]</scope>
    <source>
        <strain evidence="2 3">DSM 14418</strain>
    </source>
</reference>
<keyword evidence="3" id="KW-1185">Reference proteome</keyword>
<evidence type="ECO:0000256" key="1">
    <source>
        <dbReference type="SAM" id="MobiDB-lite"/>
    </source>
</evidence>
<accession>A0A3N4Z6K4</accession>
<dbReference type="AlphaFoldDB" id="A0A3N4Z6K4"/>
<protein>
    <submittedName>
        <fullName evidence="2">Uncharacterized protein</fullName>
    </submittedName>
</protein>
<feature type="region of interest" description="Disordered" evidence="1">
    <location>
        <begin position="1"/>
        <end position="49"/>
    </location>
</feature>
<evidence type="ECO:0000313" key="3">
    <source>
        <dbReference type="Proteomes" id="UP000280726"/>
    </source>
</evidence>
<name>A0A3N4Z6K4_9MICO</name>
<dbReference type="RefSeq" id="WP_123917318.1">
    <property type="nucleotide sequence ID" value="NZ_RKRA01000001.1"/>
</dbReference>
<sequence length="74" mass="8232">MSTERADDVEHDPDIDGQEHVVDTDPARAPEEYAPEVEVDEPTREAEPADVAEQLIEVPVHEDEESDAAETAEY</sequence>
<evidence type="ECO:0000313" key="2">
    <source>
        <dbReference type="EMBL" id="RPF27634.1"/>
    </source>
</evidence>
<proteinExistence type="predicted"/>
<dbReference type="Proteomes" id="UP000280726">
    <property type="component" value="Unassembled WGS sequence"/>
</dbReference>
<feature type="compositionally biased region" description="Basic and acidic residues" evidence="1">
    <location>
        <begin position="1"/>
        <end position="31"/>
    </location>
</feature>
<dbReference type="EMBL" id="RKRA01000001">
    <property type="protein sequence ID" value="RPF27634.1"/>
    <property type="molecule type" value="Genomic_DNA"/>
</dbReference>